<comment type="caution">
    <text evidence="2">The sequence shown here is derived from an EMBL/GenBank/DDBJ whole genome shotgun (WGS) entry which is preliminary data.</text>
</comment>
<proteinExistence type="predicted"/>
<feature type="region of interest" description="Disordered" evidence="1">
    <location>
        <begin position="1"/>
        <end position="23"/>
    </location>
</feature>
<dbReference type="InterPro" id="IPR055951">
    <property type="entry name" value="DUF7529"/>
</dbReference>
<dbReference type="Proteomes" id="UP000283805">
    <property type="component" value="Unassembled WGS sequence"/>
</dbReference>
<name>A0A419WD07_9EURY</name>
<gene>
    <name evidence="2" type="ORF">ATJ93_2999</name>
</gene>
<protein>
    <submittedName>
        <fullName evidence="2">Uncharacterized protein</fullName>
    </submittedName>
</protein>
<keyword evidence="3" id="KW-1185">Reference proteome</keyword>
<evidence type="ECO:0000256" key="1">
    <source>
        <dbReference type="SAM" id="MobiDB-lite"/>
    </source>
</evidence>
<accession>A0A419WD07</accession>
<dbReference type="EMBL" id="RAPO01000003">
    <property type="protein sequence ID" value="RKD93375.1"/>
    <property type="molecule type" value="Genomic_DNA"/>
</dbReference>
<dbReference type="Pfam" id="PF24373">
    <property type="entry name" value="DUF7529"/>
    <property type="match status" value="1"/>
</dbReference>
<dbReference type="OrthoDB" id="325206at2157"/>
<reference evidence="2 3" key="1">
    <citation type="submission" date="2018-09" db="EMBL/GenBank/DDBJ databases">
        <title>Genomic Encyclopedia of Archaeal and Bacterial Type Strains, Phase II (KMG-II): from individual species to whole genera.</title>
        <authorList>
            <person name="Goeker M."/>
        </authorList>
    </citation>
    <scope>NUCLEOTIDE SEQUENCE [LARGE SCALE GENOMIC DNA]</scope>
    <source>
        <strain evidence="2 3">DSM 13151</strain>
    </source>
</reference>
<feature type="compositionally biased region" description="Acidic residues" evidence="1">
    <location>
        <begin position="1"/>
        <end position="19"/>
    </location>
</feature>
<dbReference type="RefSeq" id="WP_120245398.1">
    <property type="nucleotide sequence ID" value="NZ_RAPO01000003.1"/>
</dbReference>
<evidence type="ECO:0000313" key="3">
    <source>
        <dbReference type="Proteomes" id="UP000283805"/>
    </source>
</evidence>
<evidence type="ECO:0000313" key="2">
    <source>
        <dbReference type="EMBL" id="RKD93375.1"/>
    </source>
</evidence>
<sequence>MTDETDADTATDTADDAPTDDPRWTELLEDAAAIAAEYGDDGWDTVVLEPAGIDAVPREGNERGGLEAIVSETEHGLLEALVERDDVTVDEAEVYYRPSEGDDRRFALAVERDTESGIAVCLPLTYRLTEAETNAVFETALADGELLVHVRSRDAAADADQRVTFSHDDPLLFLEDADVQANGETGAEGDA</sequence>
<dbReference type="AlphaFoldDB" id="A0A419WD07"/>
<organism evidence="2 3">
    <name type="scientific">Halopiger aswanensis</name>
    <dbReference type="NCBI Taxonomy" id="148449"/>
    <lineage>
        <taxon>Archaea</taxon>
        <taxon>Methanobacteriati</taxon>
        <taxon>Methanobacteriota</taxon>
        <taxon>Stenosarchaea group</taxon>
        <taxon>Halobacteria</taxon>
        <taxon>Halobacteriales</taxon>
        <taxon>Natrialbaceae</taxon>
        <taxon>Halopiger</taxon>
    </lineage>
</organism>